<evidence type="ECO:0000313" key="2">
    <source>
        <dbReference type="Proteomes" id="UP001227268"/>
    </source>
</evidence>
<keyword evidence="2" id="KW-1185">Reference proteome</keyword>
<comment type="caution">
    <text evidence="1">The sequence shown here is derived from an EMBL/GenBank/DDBJ whole genome shotgun (WGS) entry which is preliminary data.</text>
</comment>
<protein>
    <submittedName>
        <fullName evidence="1">Uncharacterized protein</fullName>
    </submittedName>
</protein>
<reference evidence="1" key="1">
    <citation type="submission" date="2023-04" db="EMBL/GenBank/DDBJ databases">
        <title>Draft Genome sequencing of Naganishia species isolated from polar environments using Oxford Nanopore Technology.</title>
        <authorList>
            <person name="Leo P."/>
            <person name="Venkateswaran K."/>
        </authorList>
    </citation>
    <scope>NUCLEOTIDE SEQUENCE</scope>
    <source>
        <strain evidence="1">MNA-CCFEE 5423</strain>
    </source>
</reference>
<sequence length="176" mass="19842">MQLRQATAAFAATLDDSEVDKKMAGLSGIFQILNPYKQHVQSPSREAFLSPQKTWTTYREPRLSEDANNRDASPPYASAYPPPYQPSMRFTDVDLKEPVVPAPLKQGPQRAAFVDRPDIKDSVKAFDRGKRPFTNRVASWEGNGTGSQEHDINEWLRDDDVGGHTLLRDRNPFKVV</sequence>
<name>A0ACC2V4A9_9TREE</name>
<evidence type="ECO:0000313" key="1">
    <source>
        <dbReference type="EMBL" id="KAJ9094072.1"/>
    </source>
</evidence>
<dbReference type="Proteomes" id="UP001227268">
    <property type="component" value="Unassembled WGS sequence"/>
</dbReference>
<proteinExistence type="predicted"/>
<dbReference type="EMBL" id="JASBWT010000027">
    <property type="protein sequence ID" value="KAJ9094072.1"/>
    <property type="molecule type" value="Genomic_DNA"/>
</dbReference>
<organism evidence="1 2">
    <name type="scientific">Naganishia friedmannii</name>
    <dbReference type="NCBI Taxonomy" id="89922"/>
    <lineage>
        <taxon>Eukaryota</taxon>
        <taxon>Fungi</taxon>
        <taxon>Dikarya</taxon>
        <taxon>Basidiomycota</taxon>
        <taxon>Agaricomycotina</taxon>
        <taxon>Tremellomycetes</taxon>
        <taxon>Filobasidiales</taxon>
        <taxon>Filobasidiaceae</taxon>
        <taxon>Naganishia</taxon>
    </lineage>
</organism>
<accession>A0ACC2V4A9</accession>
<gene>
    <name evidence="1" type="ORF">QFC21_006173</name>
</gene>